<comment type="caution">
    <text evidence="2">The sequence shown here is derived from an EMBL/GenBank/DDBJ whole genome shotgun (WGS) entry which is preliminary data.</text>
</comment>
<dbReference type="EMBL" id="NDWU01000021">
    <property type="protein sequence ID" value="PUA31261.1"/>
    <property type="molecule type" value="Genomic_DNA"/>
</dbReference>
<accession>A0A2R7Y147</accession>
<reference evidence="2 3" key="1">
    <citation type="submission" date="2017-04" db="EMBL/GenBank/DDBJ databases">
        <title>Draft Aigarchaeota genome from a New Zealand hot spring.</title>
        <authorList>
            <person name="Reysenbach A.-L."/>
            <person name="Donaho J.A."/>
            <person name="Gerhart J."/>
            <person name="Kelley J.F."/>
            <person name="Kouba K."/>
            <person name="Podar M."/>
            <person name="Stott M."/>
        </authorList>
    </citation>
    <scope>NUCLEOTIDE SEQUENCE [LARGE SCALE GENOMIC DNA]</scope>
    <source>
        <strain evidence="2">NZ13_MG1</strain>
    </source>
</reference>
<feature type="domain" description="FAD/NAD(P)-binding" evidence="1">
    <location>
        <begin position="2"/>
        <end position="108"/>
    </location>
</feature>
<dbReference type="AlphaFoldDB" id="A0A2R7Y147"/>
<proteinExistence type="predicted"/>
<dbReference type="Pfam" id="PF07992">
    <property type="entry name" value="Pyr_redox_2"/>
    <property type="match status" value="1"/>
</dbReference>
<gene>
    <name evidence="2" type="ORF">B9J98_07000</name>
</gene>
<dbReference type="Gene3D" id="3.50.50.100">
    <property type="match status" value="1"/>
</dbReference>
<dbReference type="InterPro" id="IPR036188">
    <property type="entry name" value="FAD/NAD-bd_sf"/>
</dbReference>
<dbReference type="GO" id="GO:0016491">
    <property type="term" value="F:oxidoreductase activity"/>
    <property type="evidence" value="ECO:0007669"/>
    <property type="project" value="InterPro"/>
</dbReference>
<name>A0A2R7Y147_9ARCH</name>
<dbReference type="PANTHER" id="PTHR43755">
    <property type="match status" value="1"/>
</dbReference>
<evidence type="ECO:0000313" key="3">
    <source>
        <dbReference type="Proteomes" id="UP000244066"/>
    </source>
</evidence>
<dbReference type="InterPro" id="IPR023753">
    <property type="entry name" value="FAD/NAD-binding_dom"/>
</dbReference>
<dbReference type="InterPro" id="IPR052541">
    <property type="entry name" value="SQRD"/>
</dbReference>
<dbReference type="Proteomes" id="UP000244066">
    <property type="component" value="Unassembled WGS sequence"/>
</dbReference>
<evidence type="ECO:0000259" key="1">
    <source>
        <dbReference type="Pfam" id="PF07992"/>
    </source>
</evidence>
<dbReference type="SUPFAM" id="SSF51905">
    <property type="entry name" value="FAD/NAD(P)-binding domain"/>
    <property type="match status" value="1"/>
</dbReference>
<dbReference type="PANTHER" id="PTHR43755:SF1">
    <property type="entry name" value="FAD-DEPENDENT PYRIDINE NUCLEOTIDE-DISULPHIDE OXIDOREDUCTASE"/>
    <property type="match status" value="1"/>
</dbReference>
<protein>
    <recommendedName>
        <fullName evidence="1">FAD/NAD(P)-binding domain-containing protein</fullName>
    </recommendedName>
</protein>
<evidence type="ECO:0000313" key="2">
    <source>
        <dbReference type="EMBL" id="PUA31261.1"/>
    </source>
</evidence>
<sequence length="158" mass="17665">MARKLSPSEASITLVDASGRHVYQPGFIYVAFGGERPENLIREERSLLDRHVNLIIDEATLREPDDRRARLNSGRVLDYDYLVVATGSRLRPEGLPGFEAAHHFYDLDASIRLREALENFPGGRVLTFPRLKPEILGRLIGSQLPISGLCQTSPCHGM</sequence>
<organism evidence="2 3">
    <name type="scientific">Candidatus Terraquivivens tikiterensis</name>
    <dbReference type="NCBI Taxonomy" id="1980982"/>
    <lineage>
        <taxon>Archaea</taxon>
        <taxon>Nitrososphaerota</taxon>
        <taxon>Candidatus Wolframiiraptoraceae</taxon>
        <taxon>Candidatus Terraquivivens</taxon>
    </lineage>
</organism>